<gene>
    <name evidence="4" type="ORF">BG006_001150</name>
</gene>
<keyword evidence="5" id="KW-1185">Reference proteome</keyword>
<dbReference type="PROSITE" id="PS51299">
    <property type="entry name" value="HTH_APSES"/>
    <property type="match status" value="1"/>
</dbReference>
<evidence type="ECO:0000259" key="3">
    <source>
        <dbReference type="PROSITE" id="PS51299"/>
    </source>
</evidence>
<dbReference type="GO" id="GO:1990862">
    <property type="term" value="C:nuclear membrane complex Bqt3-Bqt4"/>
    <property type="evidence" value="ECO:0007669"/>
    <property type="project" value="InterPro"/>
</dbReference>
<dbReference type="InterPro" id="IPR003163">
    <property type="entry name" value="Tscrpt_reg_HTH_APSES-type"/>
</dbReference>
<evidence type="ECO:0000313" key="4">
    <source>
        <dbReference type="EMBL" id="KAF9323794.1"/>
    </source>
</evidence>
<feature type="domain" description="HTH APSES-type" evidence="3">
    <location>
        <begin position="78"/>
        <end position="188"/>
    </location>
</feature>
<comment type="caution">
    <text evidence="4">The sequence shown here is derived from an EMBL/GenBank/DDBJ whole genome shotgun (WGS) entry which is preliminary data.</text>
</comment>
<dbReference type="PANTHER" id="PTHR38044:SF1">
    <property type="entry name" value="BOUQUET FORMATION PROTEIN 4"/>
    <property type="match status" value="1"/>
</dbReference>
<reference evidence="4" key="1">
    <citation type="journal article" date="2020" name="Fungal Divers.">
        <title>Resolving the Mortierellaceae phylogeny through synthesis of multi-gene phylogenetics and phylogenomics.</title>
        <authorList>
            <person name="Vandepol N."/>
            <person name="Liber J."/>
            <person name="Desiro A."/>
            <person name="Na H."/>
            <person name="Kennedy M."/>
            <person name="Barry K."/>
            <person name="Grigoriev I.V."/>
            <person name="Miller A.N."/>
            <person name="O'Donnell K."/>
            <person name="Stajich J.E."/>
            <person name="Bonito G."/>
        </authorList>
    </citation>
    <scope>NUCLEOTIDE SEQUENCE</scope>
    <source>
        <strain evidence="4">NVP1</strain>
    </source>
</reference>
<dbReference type="Gene3D" id="3.10.260.10">
    <property type="entry name" value="Transcription regulator HTH, APSES-type DNA-binding domain"/>
    <property type="match status" value="1"/>
</dbReference>
<dbReference type="AlphaFoldDB" id="A0A9P5SDE1"/>
<dbReference type="GO" id="GO:0044820">
    <property type="term" value="P:mitotic telomere tethering at nuclear periphery"/>
    <property type="evidence" value="ECO:0007669"/>
    <property type="project" value="TreeGrafter"/>
</dbReference>
<dbReference type="InterPro" id="IPR036887">
    <property type="entry name" value="HTH_APSES_sf"/>
</dbReference>
<keyword evidence="1" id="KW-0175">Coiled coil</keyword>
<keyword evidence="2" id="KW-1133">Transmembrane helix</keyword>
<feature type="transmembrane region" description="Helical" evidence="2">
    <location>
        <begin position="260"/>
        <end position="279"/>
    </location>
</feature>
<name>A0A9P5SDE1_9FUNG</name>
<sequence length="281" mass="30238">MTGSPAKTTVVENKVETVITTTSSVEEAVSFLEVLDSNPTKTKTTTSQETRELPIFSNPLLANATQANSVPIKPRTVRIKVGGKTVQVLRISAPKVEGEVVVMRRMDTDLVNATAMFNAAYPAISEKMNAKESSFVARKYNGVLEKAGALSGVWISIAQAKDLAKEYGIDAFMRPLLDAPAPAPKAKEVSTVETTVDQIAAEEIVQETVEETMEQDTTAVVDAVAEATEQIQEMTVSEITSLKRRIEELEDQASRDQKKFRGLVTVAVGAVGIAAATVIPQ</sequence>
<keyword evidence="2" id="KW-0812">Transmembrane</keyword>
<dbReference type="Proteomes" id="UP000696485">
    <property type="component" value="Unassembled WGS sequence"/>
</dbReference>
<evidence type="ECO:0000256" key="2">
    <source>
        <dbReference type="SAM" id="Phobius"/>
    </source>
</evidence>
<dbReference type="EMBL" id="JAAAUY010001211">
    <property type="protein sequence ID" value="KAF9323794.1"/>
    <property type="molecule type" value="Genomic_DNA"/>
</dbReference>
<dbReference type="GO" id="GO:0070197">
    <property type="term" value="P:meiotic attachment of telomere to nuclear envelope"/>
    <property type="evidence" value="ECO:0007669"/>
    <property type="project" value="InterPro"/>
</dbReference>
<dbReference type="PANTHER" id="PTHR38044">
    <property type="entry name" value="BOUQUET FORMATION PROTEIN 4"/>
    <property type="match status" value="1"/>
</dbReference>
<dbReference type="InterPro" id="IPR037548">
    <property type="entry name" value="Bqt4"/>
</dbReference>
<feature type="coiled-coil region" evidence="1">
    <location>
        <begin position="232"/>
        <end position="259"/>
    </location>
</feature>
<dbReference type="InterPro" id="IPR018004">
    <property type="entry name" value="KilA/APSES_HTH"/>
</dbReference>
<evidence type="ECO:0000256" key="1">
    <source>
        <dbReference type="SAM" id="Coils"/>
    </source>
</evidence>
<dbReference type="GO" id="GO:0003677">
    <property type="term" value="F:DNA binding"/>
    <property type="evidence" value="ECO:0007669"/>
    <property type="project" value="InterPro"/>
</dbReference>
<dbReference type="SMART" id="SM01252">
    <property type="entry name" value="KilA-N"/>
    <property type="match status" value="1"/>
</dbReference>
<proteinExistence type="predicted"/>
<dbReference type="SUPFAM" id="SSF54616">
    <property type="entry name" value="DNA-binding domain of Mlu1-box binding protein MBP1"/>
    <property type="match status" value="1"/>
</dbReference>
<evidence type="ECO:0000313" key="5">
    <source>
        <dbReference type="Proteomes" id="UP000696485"/>
    </source>
</evidence>
<feature type="non-terminal residue" evidence="4">
    <location>
        <position position="1"/>
    </location>
</feature>
<keyword evidence="2" id="KW-0472">Membrane</keyword>
<organism evidence="4 5">
    <name type="scientific">Podila minutissima</name>
    <dbReference type="NCBI Taxonomy" id="64525"/>
    <lineage>
        <taxon>Eukaryota</taxon>
        <taxon>Fungi</taxon>
        <taxon>Fungi incertae sedis</taxon>
        <taxon>Mucoromycota</taxon>
        <taxon>Mortierellomycotina</taxon>
        <taxon>Mortierellomycetes</taxon>
        <taxon>Mortierellales</taxon>
        <taxon>Mortierellaceae</taxon>
        <taxon>Podila</taxon>
    </lineage>
</organism>
<accession>A0A9P5SDE1</accession>
<protein>
    <recommendedName>
        <fullName evidence="3">HTH APSES-type domain-containing protein</fullName>
    </recommendedName>
</protein>